<feature type="domain" description="MOSC" evidence="1">
    <location>
        <begin position="164"/>
        <end position="319"/>
    </location>
</feature>
<dbReference type="Pfam" id="PF03476">
    <property type="entry name" value="MOSC_N"/>
    <property type="match status" value="1"/>
</dbReference>
<dbReference type="Pfam" id="PF03473">
    <property type="entry name" value="MOSC"/>
    <property type="match status" value="1"/>
</dbReference>
<name>A0ABR3T5D4_9PEZI</name>
<sequence length="350" mass="39098">MPLKIGQLYTYPIKALLPTPIASATVTKNGFQYDRRFMLLKIQDDGSFKNMHIVYFPELSLFQPTIIYPDGADEKGSIKVDFRPPSDSGKQPDTLEFPLQPDPAGLPEVEVMMHKSPTKAFDMGSPYSDWFSKCLGFKVKLVYLGDNRRQVLMSRSPNEQQPKSWLSSLASNLPLVGSEEKDTVTFQDCAAYLVVSQSSLDDVSARLPDGVDMDVTKFRPNIVIEGADEPWEEDFWAEIQIGEAIVTLTHNCGRCASINIDYTTGKTGTGPTGEVLKKLQKDRRIDAGNKWSPVFGRYGFPGPQDAGKHLAVGDDVKILRRNKERTKFGESSPQWLAMKQLTTIPRLARS</sequence>
<dbReference type="SUPFAM" id="SSF141673">
    <property type="entry name" value="MOSC N-terminal domain-like"/>
    <property type="match status" value="1"/>
</dbReference>
<gene>
    <name evidence="2" type="ORF">SLS58_010536</name>
</gene>
<dbReference type="Proteomes" id="UP001521184">
    <property type="component" value="Unassembled WGS sequence"/>
</dbReference>
<keyword evidence="3" id="KW-1185">Reference proteome</keyword>
<evidence type="ECO:0000313" key="2">
    <source>
        <dbReference type="EMBL" id="KAL1634793.1"/>
    </source>
</evidence>
<dbReference type="InterPro" id="IPR011037">
    <property type="entry name" value="Pyrv_Knase-like_insert_dom_sf"/>
</dbReference>
<evidence type="ECO:0000259" key="1">
    <source>
        <dbReference type="PROSITE" id="PS51340"/>
    </source>
</evidence>
<dbReference type="SUPFAM" id="SSF50800">
    <property type="entry name" value="PK beta-barrel domain-like"/>
    <property type="match status" value="1"/>
</dbReference>
<evidence type="ECO:0000313" key="3">
    <source>
        <dbReference type="Proteomes" id="UP001521184"/>
    </source>
</evidence>
<organism evidence="2 3">
    <name type="scientific">Diplodia intermedia</name>
    <dbReference type="NCBI Taxonomy" id="856260"/>
    <lineage>
        <taxon>Eukaryota</taxon>
        <taxon>Fungi</taxon>
        <taxon>Dikarya</taxon>
        <taxon>Ascomycota</taxon>
        <taxon>Pezizomycotina</taxon>
        <taxon>Dothideomycetes</taxon>
        <taxon>Dothideomycetes incertae sedis</taxon>
        <taxon>Botryosphaeriales</taxon>
        <taxon>Botryosphaeriaceae</taxon>
        <taxon>Diplodia</taxon>
    </lineage>
</organism>
<dbReference type="PROSITE" id="PS51340">
    <property type="entry name" value="MOSC"/>
    <property type="match status" value="1"/>
</dbReference>
<proteinExistence type="predicted"/>
<dbReference type="PANTHER" id="PTHR14237">
    <property type="entry name" value="MOLYBDOPTERIN COFACTOR SULFURASE MOSC"/>
    <property type="match status" value="1"/>
</dbReference>
<dbReference type="InterPro" id="IPR005302">
    <property type="entry name" value="MoCF_Sase_C"/>
</dbReference>
<comment type="caution">
    <text evidence="2">The sequence shown here is derived from an EMBL/GenBank/DDBJ whole genome shotgun (WGS) entry which is preliminary data.</text>
</comment>
<protein>
    <recommendedName>
        <fullName evidence="1">MOSC domain-containing protein</fullName>
    </recommendedName>
</protein>
<dbReference type="InterPro" id="IPR005303">
    <property type="entry name" value="MOCOS_middle"/>
</dbReference>
<dbReference type="PANTHER" id="PTHR14237:SF34">
    <property type="entry name" value="MOSC DOMAIN PROTEIN (AFU_ORTHOLOGUE AFUA_2G07820)"/>
    <property type="match status" value="1"/>
</dbReference>
<accession>A0ABR3T5D4</accession>
<dbReference type="EMBL" id="JAKEKT020000126">
    <property type="protein sequence ID" value="KAL1634793.1"/>
    <property type="molecule type" value="Genomic_DNA"/>
</dbReference>
<reference evidence="2 3" key="1">
    <citation type="journal article" date="2023" name="Plant Dis.">
        <title>First Report of Diplodia intermedia Causing Canker and Dieback Diseases on Apple Trees in Canada.</title>
        <authorList>
            <person name="Ellouze W."/>
            <person name="Ilyukhin E."/>
            <person name="Sulman M."/>
            <person name="Ali S."/>
        </authorList>
    </citation>
    <scope>NUCLEOTIDE SEQUENCE [LARGE SCALE GENOMIC DNA]</scope>
    <source>
        <strain evidence="2 3">M45-28</strain>
    </source>
</reference>